<dbReference type="EMBL" id="JAUUTY010000005">
    <property type="protein sequence ID" value="KAK1628958.1"/>
    <property type="molecule type" value="Genomic_DNA"/>
</dbReference>
<dbReference type="Pfam" id="PF00069">
    <property type="entry name" value="Pkinase"/>
    <property type="match status" value="1"/>
</dbReference>
<organism evidence="3 4">
    <name type="scientific">Lolium multiflorum</name>
    <name type="common">Italian ryegrass</name>
    <name type="synonym">Lolium perenne subsp. multiflorum</name>
    <dbReference type="NCBI Taxonomy" id="4521"/>
    <lineage>
        <taxon>Eukaryota</taxon>
        <taxon>Viridiplantae</taxon>
        <taxon>Streptophyta</taxon>
        <taxon>Embryophyta</taxon>
        <taxon>Tracheophyta</taxon>
        <taxon>Spermatophyta</taxon>
        <taxon>Magnoliopsida</taxon>
        <taxon>Liliopsida</taxon>
        <taxon>Poales</taxon>
        <taxon>Poaceae</taxon>
        <taxon>BOP clade</taxon>
        <taxon>Pooideae</taxon>
        <taxon>Poodae</taxon>
        <taxon>Poeae</taxon>
        <taxon>Poeae Chloroplast Group 2 (Poeae type)</taxon>
        <taxon>Loliodinae</taxon>
        <taxon>Loliinae</taxon>
        <taxon>Lolium</taxon>
    </lineage>
</organism>
<keyword evidence="1" id="KW-0067">ATP-binding</keyword>
<name>A0AAD8RPU4_LOLMU</name>
<dbReference type="InterPro" id="IPR017441">
    <property type="entry name" value="Protein_kinase_ATP_BS"/>
</dbReference>
<dbReference type="FunFam" id="1.10.510.10:FF:000870">
    <property type="entry name" value="OSJNBa0016N04.16-like protein"/>
    <property type="match status" value="1"/>
</dbReference>
<dbReference type="GO" id="GO:0004672">
    <property type="term" value="F:protein kinase activity"/>
    <property type="evidence" value="ECO:0007669"/>
    <property type="project" value="InterPro"/>
</dbReference>
<comment type="caution">
    <text evidence="3">The sequence shown here is derived from an EMBL/GenBank/DDBJ whole genome shotgun (WGS) entry which is preliminary data.</text>
</comment>
<gene>
    <name evidence="3" type="ORF">QYE76_003273</name>
</gene>
<evidence type="ECO:0000313" key="3">
    <source>
        <dbReference type="EMBL" id="KAK1628958.1"/>
    </source>
</evidence>
<dbReference type="PANTHER" id="PTHR45707:SF59">
    <property type="entry name" value="PROTEIN KINASE DOMAIN-CONTAINING PROTEIN"/>
    <property type="match status" value="1"/>
</dbReference>
<dbReference type="PANTHER" id="PTHR45707">
    <property type="entry name" value="C2 CALCIUM/LIPID-BINDING PLANT PHOSPHORIBOSYLTRANSFERASE FAMILY PROTEIN"/>
    <property type="match status" value="1"/>
</dbReference>
<dbReference type="InterPro" id="IPR011009">
    <property type="entry name" value="Kinase-like_dom_sf"/>
</dbReference>
<evidence type="ECO:0000256" key="1">
    <source>
        <dbReference type="PROSITE-ProRule" id="PRU10141"/>
    </source>
</evidence>
<evidence type="ECO:0000259" key="2">
    <source>
        <dbReference type="PROSITE" id="PS50011"/>
    </source>
</evidence>
<feature type="binding site" evidence="1">
    <location>
        <position position="44"/>
    </location>
    <ligand>
        <name>ATP</name>
        <dbReference type="ChEBI" id="CHEBI:30616"/>
    </ligand>
</feature>
<accession>A0AAD8RPU4</accession>
<dbReference type="SUPFAM" id="SSF56112">
    <property type="entry name" value="Protein kinase-like (PK-like)"/>
    <property type="match status" value="1"/>
</dbReference>
<keyword evidence="4" id="KW-1185">Reference proteome</keyword>
<protein>
    <recommendedName>
        <fullName evidence="2">Protein kinase domain-containing protein</fullName>
    </recommendedName>
</protein>
<dbReference type="Gene3D" id="1.10.510.10">
    <property type="entry name" value="Transferase(Phosphotransferase) domain 1"/>
    <property type="match status" value="1"/>
</dbReference>
<feature type="domain" description="Protein kinase" evidence="2">
    <location>
        <begin position="16"/>
        <end position="301"/>
    </location>
</feature>
<proteinExistence type="predicted"/>
<dbReference type="InterPro" id="IPR000719">
    <property type="entry name" value="Prot_kinase_dom"/>
</dbReference>
<dbReference type="PROSITE" id="PS00107">
    <property type="entry name" value="PROTEIN_KINASE_ATP"/>
    <property type="match status" value="1"/>
</dbReference>
<dbReference type="GO" id="GO:0005524">
    <property type="term" value="F:ATP binding"/>
    <property type="evidence" value="ECO:0007669"/>
    <property type="project" value="UniProtKB-UniRule"/>
</dbReference>
<keyword evidence="1" id="KW-0547">Nucleotide-binding</keyword>
<reference evidence="3" key="1">
    <citation type="submission" date="2023-07" db="EMBL/GenBank/DDBJ databases">
        <title>A chromosome-level genome assembly of Lolium multiflorum.</title>
        <authorList>
            <person name="Chen Y."/>
            <person name="Copetti D."/>
            <person name="Kolliker R."/>
            <person name="Studer B."/>
        </authorList>
    </citation>
    <scope>NUCLEOTIDE SEQUENCE</scope>
    <source>
        <strain evidence="3">02402/16</strain>
        <tissue evidence="3">Leaf</tissue>
    </source>
</reference>
<dbReference type="PROSITE" id="PS50011">
    <property type="entry name" value="PROTEIN_KINASE_DOM"/>
    <property type="match status" value="1"/>
</dbReference>
<evidence type="ECO:0000313" key="4">
    <source>
        <dbReference type="Proteomes" id="UP001231189"/>
    </source>
</evidence>
<dbReference type="Proteomes" id="UP001231189">
    <property type="component" value="Unassembled WGS sequence"/>
</dbReference>
<sequence length="395" mass="43759">MEPKELSIELIKEITDGFSVQIGEGSFGVVYKGKLKGQEVAVKKLLDSSTVNEREFHQEVTILSVVNHQNIVKLIGYCCHKKDTVELRQSFCSGDVVEKYLCFEYVPNGSLDKHIYGGTSEFGWDKRFKIIKGICTGLQVLHEQRTPIIHSDLNPGNILLDIGMEPKISDFGLSRLFGENQTHTRILKSNSAIGFMAPEYLQRGLLSIQSDIYSLGLLIIEITTGEKSSSDDEMFETDIMDNVRKNWTTVPYIKSNYPALRADGHRQVKGCIELGLSCIEKKRMDRPTSASLVKKLEQIWKQAGTNMEASSSSVLGKVNPFGLGAHLGASSCAGWVRTGFVTASGERVVSGLVQRLDSLDFVSDNTGSFTNDTTFPRNGGMMLFGMHRFYVGTGM</sequence>
<dbReference type="Gene3D" id="3.30.200.20">
    <property type="entry name" value="Phosphorylase Kinase, domain 1"/>
    <property type="match status" value="1"/>
</dbReference>
<dbReference type="AlphaFoldDB" id="A0AAD8RPU4"/>